<dbReference type="InterPro" id="IPR052336">
    <property type="entry name" value="MlaD_Phospholipid_Transporter"/>
</dbReference>
<sequence length="411" mass="42442">MSSISFAQRLAGASKVLAIFVVVALFAAVVLVFNRGSDGRTITADFTQTTSLYVGSEVRVLGVPVGKVTKLQPKGEFIRATIEYDRDVKLPEDVKAVIVSPAIVGDRFVQLAPAYSGGQVLADDAHLNQDSTAVPVELDQVYSSIDDLAVALGPDGANADGALSDLVSSTAAQLDGQGAQLNETLKNFGQFTTTLSDNSDELFAGVRQVEDFVSMLEANDATVRSFNDNTAAVAEVLEGERDDLAATLATLSTALTSVESLVSDNRSSLRTNVTNLKSLAEVLAARESELGQFAVTAPTVLSNVTLAYNPVYGTLDTHANLPSSILNLLTGPGGPARLICSVLGQAPETPGSLCKSVFDLLAPIFGGLPALPSPGGETGLPVDPTAAAPDAPATTAPDLASLVQSLTGAPQ</sequence>
<dbReference type="PANTHER" id="PTHR33371">
    <property type="entry name" value="INTERMEMBRANE PHOSPHOLIPID TRANSPORT SYSTEM BINDING PROTEIN MLAD-RELATED"/>
    <property type="match status" value="1"/>
</dbReference>
<dbReference type="Pfam" id="PF11887">
    <property type="entry name" value="Mce4_CUP1"/>
    <property type="match status" value="1"/>
</dbReference>
<dbReference type="Proteomes" id="UP001501057">
    <property type="component" value="Unassembled WGS sequence"/>
</dbReference>
<evidence type="ECO:0000313" key="6">
    <source>
        <dbReference type="Proteomes" id="UP001501057"/>
    </source>
</evidence>
<evidence type="ECO:0000259" key="3">
    <source>
        <dbReference type="Pfam" id="PF02470"/>
    </source>
</evidence>
<keyword evidence="2" id="KW-0812">Transmembrane</keyword>
<dbReference type="RefSeq" id="WP_344204230.1">
    <property type="nucleotide sequence ID" value="NZ_BAAAME010000010.1"/>
</dbReference>
<dbReference type="InterPro" id="IPR005693">
    <property type="entry name" value="Mce"/>
</dbReference>
<organism evidence="5 6">
    <name type="scientific">Aeromicrobium alkaliterrae</name>
    <dbReference type="NCBI Taxonomy" id="302168"/>
    <lineage>
        <taxon>Bacteria</taxon>
        <taxon>Bacillati</taxon>
        <taxon>Actinomycetota</taxon>
        <taxon>Actinomycetes</taxon>
        <taxon>Propionibacteriales</taxon>
        <taxon>Nocardioidaceae</taxon>
        <taxon>Aeromicrobium</taxon>
    </lineage>
</organism>
<gene>
    <name evidence="5" type="ORF">GCM10009710_36460</name>
</gene>
<reference evidence="5 6" key="1">
    <citation type="journal article" date="2019" name="Int. J. Syst. Evol. Microbiol.">
        <title>The Global Catalogue of Microorganisms (GCM) 10K type strain sequencing project: providing services to taxonomists for standard genome sequencing and annotation.</title>
        <authorList>
            <consortium name="The Broad Institute Genomics Platform"/>
            <consortium name="The Broad Institute Genome Sequencing Center for Infectious Disease"/>
            <person name="Wu L."/>
            <person name="Ma J."/>
        </authorList>
    </citation>
    <scope>NUCLEOTIDE SEQUENCE [LARGE SCALE GENOMIC DNA]</scope>
    <source>
        <strain evidence="5 6">JCM 13518</strain>
    </source>
</reference>
<protein>
    <submittedName>
        <fullName evidence="5">MCE family protein</fullName>
    </submittedName>
</protein>
<comment type="caution">
    <text evidence="5">The sequence shown here is derived from an EMBL/GenBank/DDBJ whole genome shotgun (WGS) entry which is preliminary data.</text>
</comment>
<feature type="region of interest" description="Disordered" evidence="1">
    <location>
        <begin position="374"/>
        <end position="394"/>
    </location>
</feature>
<dbReference type="EMBL" id="BAAAME010000010">
    <property type="protein sequence ID" value="GAA1753558.1"/>
    <property type="molecule type" value="Genomic_DNA"/>
</dbReference>
<evidence type="ECO:0000313" key="5">
    <source>
        <dbReference type="EMBL" id="GAA1753558.1"/>
    </source>
</evidence>
<dbReference type="InterPro" id="IPR024516">
    <property type="entry name" value="Mce_C"/>
</dbReference>
<dbReference type="Pfam" id="PF02470">
    <property type="entry name" value="MlaD"/>
    <property type="match status" value="1"/>
</dbReference>
<proteinExistence type="predicted"/>
<evidence type="ECO:0000259" key="4">
    <source>
        <dbReference type="Pfam" id="PF11887"/>
    </source>
</evidence>
<feature type="domain" description="Mce/MlaD" evidence="3">
    <location>
        <begin position="39"/>
        <end position="113"/>
    </location>
</feature>
<evidence type="ECO:0000256" key="2">
    <source>
        <dbReference type="SAM" id="Phobius"/>
    </source>
</evidence>
<feature type="transmembrane region" description="Helical" evidence="2">
    <location>
        <begin position="12"/>
        <end position="33"/>
    </location>
</feature>
<dbReference type="PANTHER" id="PTHR33371:SF4">
    <property type="entry name" value="INTERMEMBRANE PHOSPHOLIPID TRANSPORT SYSTEM BINDING PROTEIN MLAD"/>
    <property type="match status" value="1"/>
</dbReference>
<dbReference type="NCBIfam" id="TIGR00996">
    <property type="entry name" value="Mtu_fam_mce"/>
    <property type="match status" value="1"/>
</dbReference>
<feature type="compositionally biased region" description="Low complexity" evidence="1">
    <location>
        <begin position="383"/>
        <end position="394"/>
    </location>
</feature>
<accession>A0ABN2KDS4</accession>
<keyword evidence="6" id="KW-1185">Reference proteome</keyword>
<feature type="domain" description="Mammalian cell entry C-terminal" evidence="4">
    <location>
        <begin position="119"/>
        <end position="292"/>
    </location>
</feature>
<evidence type="ECO:0000256" key="1">
    <source>
        <dbReference type="SAM" id="MobiDB-lite"/>
    </source>
</evidence>
<keyword evidence="2" id="KW-1133">Transmembrane helix</keyword>
<dbReference type="InterPro" id="IPR003399">
    <property type="entry name" value="Mce/MlaD"/>
</dbReference>
<name>A0ABN2KDS4_9ACTN</name>
<keyword evidence="2" id="KW-0472">Membrane</keyword>